<feature type="transmembrane region" description="Helical" evidence="1">
    <location>
        <begin position="417"/>
        <end position="437"/>
    </location>
</feature>
<organism evidence="2 3">
    <name type="scientific">Aphanomyces astaci</name>
    <name type="common">Crayfish plague agent</name>
    <dbReference type="NCBI Taxonomy" id="112090"/>
    <lineage>
        <taxon>Eukaryota</taxon>
        <taxon>Sar</taxon>
        <taxon>Stramenopiles</taxon>
        <taxon>Oomycota</taxon>
        <taxon>Saprolegniomycetes</taxon>
        <taxon>Saprolegniales</taxon>
        <taxon>Verrucalvaceae</taxon>
        <taxon>Aphanomyces</taxon>
    </lineage>
</organism>
<dbReference type="Gene3D" id="1.25.10.10">
    <property type="entry name" value="Leucine-rich Repeat Variant"/>
    <property type="match status" value="1"/>
</dbReference>
<feature type="transmembrane region" description="Helical" evidence="1">
    <location>
        <begin position="502"/>
        <end position="520"/>
    </location>
</feature>
<comment type="caution">
    <text evidence="2">The sequence shown here is derived from an EMBL/GenBank/DDBJ whole genome shotgun (WGS) entry which is preliminary data.</text>
</comment>
<protein>
    <submittedName>
        <fullName evidence="2">Uncharacterized protein</fullName>
    </submittedName>
</protein>
<dbReference type="AlphaFoldDB" id="A0A397D088"/>
<evidence type="ECO:0000313" key="2">
    <source>
        <dbReference type="EMBL" id="RHY56487.1"/>
    </source>
</evidence>
<keyword evidence="1" id="KW-1133">Transmembrane helix</keyword>
<accession>A0A397D088</accession>
<dbReference type="VEuPathDB" id="FungiDB:H257_05718"/>
<gene>
    <name evidence="2" type="ORF">DYB38_008368</name>
</gene>
<dbReference type="Proteomes" id="UP000265716">
    <property type="component" value="Unassembled WGS sequence"/>
</dbReference>
<proteinExistence type="predicted"/>
<dbReference type="InterPro" id="IPR011989">
    <property type="entry name" value="ARM-like"/>
</dbReference>
<dbReference type="EMBL" id="QUTC01005680">
    <property type="protein sequence ID" value="RHY56487.1"/>
    <property type="molecule type" value="Genomic_DNA"/>
</dbReference>
<name>A0A397D088_APHAT</name>
<dbReference type="SUPFAM" id="SSF48371">
    <property type="entry name" value="ARM repeat"/>
    <property type="match status" value="1"/>
</dbReference>
<dbReference type="InterPro" id="IPR016024">
    <property type="entry name" value="ARM-type_fold"/>
</dbReference>
<sequence>MAVSPSLVEHFSKPSSLVHMLFYRESALDVLLLLEQYQSDVYAVKRCLTEIARHLRDTPTSGKDLHVHNFVPRLCSCLQPYTTNFTIISCLCLLLRRLFSLGVTHHSSVVTSGLWKVVVDAMKHDSGNVNLFEMGCALTSALCLERSGVGHGTILSAASYAFSRVVEANQIEMVQSGVLDMLCVAMQTNNQLASIDAIHGLLVALLFAAGTADRALKSDLPQLFSMGLHSFFKDAAVVTALAQVLFQLHVASPQPAKDVFCAKEMPFHLVTIFEDVITAVSQRRSGGGGASSAAFLSFVSAVIFSHVAIMTNVSTSSTCGIVTHPARVQMLMKASVHTFAVSSLTQFPKVIPVSRYGDAYSWAQVYAALKQRYVDGKLSPEGWTQIDAAYDILYDPHVRRAHDGWGPDFQVQLQKDMLFNVALFYMLWAVGVFIATAGRKYQSGRDLAVAALLVVRYQKLAKTSIWECMWFVWQTLVFEVSVRFFSYDPRLTLLSQATPFELVMALHIIFPASLLGYTSYKRLLFVDMLKHRHDCLSLALRTNEETKLKLRELSVAATAAADNQIGAESKLN</sequence>
<keyword evidence="1" id="KW-0472">Membrane</keyword>
<reference evidence="2 3" key="1">
    <citation type="submission" date="2018-08" db="EMBL/GenBank/DDBJ databases">
        <title>Aphanomyces genome sequencing and annotation.</title>
        <authorList>
            <person name="Minardi D."/>
            <person name="Oidtmann B."/>
            <person name="Van Der Giezen M."/>
            <person name="Studholme D.J."/>
        </authorList>
    </citation>
    <scope>NUCLEOTIDE SEQUENCE [LARGE SCALE GENOMIC DNA]</scope>
    <source>
        <strain evidence="2 3">SA</strain>
    </source>
</reference>
<evidence type="ECO:0000313" key="3">
    <source>
        <dbReference type="Proteomes" id="UP000265716"/>
    </source>
</evidence>
<evidence type="ECO:0000256" key="1">
    <source>
        <dbReference type="SAM" id="Phobius"/>
    </source>
</evidence>
<keyword evidence="1" id="KW-0812">Transmembrane</keyword>